<evidence type="ECO:0000313" key="1">
    <source>
        <dbReference type="EMBL" id="CAH1711644.1"/>
    </source>
</evidence>
<reference evidence="1" key="1">
    <citation type="submission" date="2022-02" db="EMBL/GenBank/DDBJ databases">
        <authorList>
            <person name="King R."/>
        </authorList>
    </citation>
    <scope>NUCLEOTIDE SEQUENCE</scope>
</reference>
<reference evidence="1" key="2">
    <citation type="submission" date="2022-10" db="EMBL/GenBank/DDBJ databases">
        <authorList>
            <consortium name="ENA_rothamsted_submissions"/>
            <consortium name="culmorum"/>
            <person name="King R."/>
        </authorList>
    </citation>
    <scope>NUCLEOTIDE SEQUENCE</scope>
</reference>
<accession>A0A9P0INI0</accession>
<keyword evidence="2" id="KW-1185">Reference proteome</keyword>
<dbReference type="EMBL" id="OU899034">
    <property type="protein sequence ID" value="CAH1711644.1"/>
    <property type="molecule type" value="Genomic_DNA"/>
</dbReference>
<proteinExistence type="predicted"/>
<dbReference type="Proteomes" id="UP001154329">
    <property type="component" value="Chromosome 1"/>
</dbReference>
<name>A0A9P0INI0_APHGO</name>
<gene>
    <name evidence="1" type="ORF">APHIGO_LOCUS1676</name>
</gene>
<sequence>MYAVEPVNILHRCLYLFCHHTTLYIVSSAYILSFISVDQIIYTKYFSILVISFYRFNNNKHAVNIIILLSTFKKVMISIKYNIEGINGESLGGILYYVRTING</sequence>
<organism evidence="1 2">
    <name type="scientific">Aphis gossypii</name>
    <name type="common">Cotton aphid</name>
    <dbReference type="NCBI Taxonomy" id="80765"/>
    <lineage>
        <taxon>Eukaryota</taxon>
        <taxon>Metazoa</taxon>
        <taxon>Ecdysozoa</taxon>
        <taxon>Arthropoda</taxon>
        <taxon>Hexapoda</taxon>
        <taxon>Insecta</taxon>
        <taxon>Pterygota</taxon>
        <taxon>Neoptera</taxon>
        <taxon>Paraneoptera</taxon>
        <taxon>Hemiptera</taxon>
        <taxon>Sternorrhyncha</taxon>
        <taxon>Aphidomorpha</taxon>
        <taxon>Aphidoidea</taxon>
        <taxon>Aphididae</taxon>
        <taxon>Aphidini</taxon>
        <taxon>Aphis</taxon>
        <taxon>Aphis</taxon>
    </lineage>
</organism>
<protein>
    <submittedName>
        <fullName evidence="1">Uncharacterized protein</fullName>
    </submittedName>
</protein>
<evidence type="ECO:0000313" key="2">
    <source>
        <dbReference type="Proteomes" id="UP001154329"/>
    </source>
</evidence>
<dbReference type="AlphaFoldDB" id="A0A9P0INI0"/>